<evidence type="ECO:0000256" key="3">
    <source>
        <dbReference type="ARBA" id="ARBA00022679"/>
    </source>
</evidence>
<comment type="similarity">
    <text evidence="1">Belongs to the glycosyltransferase 2 family.</text>
</comment>
<name>A0A5J5J2E7_9MICO</name>
<evidence type="ECO:0000313" key="6">
    <source>
        <dbReference type="Proteomes" id="UP000325827"/>
    </source>
</evidence>
<organism evidence="5 6">
    <name type="scientific">Microbacterium rhizomatis</name>
    <dbReference type="NCBI Taxonomy" id="1631477"/>
    <lineage>
        <taxon>Bacteria</taxon>
        <taxon>Bacillati</taxon>
        <taxon>Actinomycetota</taxon>
        <taxon>Actinomycetes</taxon>
        <taxon>Micrococcales</taxon>
        <taxon>Microbacteriaceae</taxon>
        <taxon>Microbacterium</taxon>
    </lineage>
</organism>
<keyword evidence="6" id="KW-1185">Reference proteome</keyword>
<dbReference type="AlphaFoldDB" id="A0A5J5J2E7"/>
<dbReference type="Proteomes" id="UP000325827">
    <property type="component" value="Unassembled WGS sequence"/>
</dbReference>
<dbReference type="GO" id="GO:0016757">
    <property type="term" value="F:glycosyltransferase activity"/>
    <property type="evidence" value="ECO:0007669"/>
    <property type="project" value="UniProtKB-KW"/>
</dbReference>
<dbReference type="InterPro" id="IPR001173">
    <property type="entry name" value="Glyco_trans_2-like"/>
</dbReference>
<dbReference type="RefSeq" id="WP_150449827.1">
    <property type="nucleotide sequence ID" value="NZ_VYSA01000003.1"/>
</dbReference>
<dbReference type="PANTHER" id="PTHR43685:SF5">
    <property type="entry name" value="GLYCOSYLTRANSFERASE EPSE-RELATED"/>
    <property type="match status" value="1"/>
</dbReference>
<proteinExistence type="inferred from homology"/>
<dbReference type="PANTHER" id="PTHR43685">
    <property type="entry name" value="GLYCOSYLTRANSFERASE"/>
    <property type="match status" value="1"/>
</dbReference>
<keyword evidence="2" id="KW-0328">Glycosyltransferase</keyword>
<gene>
    <name evidence="5" type="ORF">F6B43_15155</name>
</gene>
<dbReference type="Gene3D" id="3.90.550.10">
    <property type="entry name" value="Spore Coat Polysaccharide Biosynthesis Protein SpsA, Chain A"/>
    <property type="match status" value="1"/>
</dbReference>
<dbReference type="InterPro" id="IPR050834">
    <property type="entry name" value="Glycosyltransf_2"/>
</dbReference>
<reference evidence="6" key="1">
    <citation type="submission" date="2019-09" db="EMBL/GenBank/DDBJ databases">
        <title>Mumia zhuanghuii sp. nov. isolated from the intestinal contents of plateau pika (Ochotona curzoniae) in the Qinghai-Tibet plateau of China.</title>
        <authorList>
            <person name="Tian Z."/>
        </authorList>
    </citation>
    <scope>NUCLEOTIDE SEQUENCE [LARGE SCALE GENOMIC DNA]</scope>
    <source>
        <strain evidence="6">JCM 30598</strain>
    </source>
</reference>
<sequence length="345" mass="39061">MKLQKPAPLRRRPLVTVVVPHYNYGQFLPVSVRSALDQRGVDVEVIIVDDKSTDGSEQVARRLAEEHPQVTLVEHEQNMRHIRTYNDGLSRANGDYVVLLSADDALTTDSLTRSLALLEAHPEVGLVYGRVEWFDGEPPEFGPTREWWQIWRGDEWVDRVCHRGRNPIGNPEVVMRRSVYDDIGGYDPDFPHAGDMFMWLQAAARADVGFIGGPRQAYYRNHGGNMHTNDFGGVLDDMTQVRDVYRRFFVHDGFDLPGAGRMLHTAMKSVARESLLRAALLTAQGAPAETLAQLQRFAEETAPHAADSATWRWADLSRRRVAPAIRATESLRWKVRSRRTDLIGL</sequence>
<evidence type="ECO:0000259" key="4">
    <source>
        <dbReference type="Pfam" id="PF00535"/>
    </source>
</evidence>
<evidence type="ECO:0000313" key="5">
    <source>
        <dbReference type="EMBL" id="KAA9106478.1"/>
    </source>
</evidence>
<feature type="domain" description="Glycosyltransferase 2-like" evidence="4">
    <location>
        <begin position="16"/>
        <end position="150"/>
    </location>
</feature>
<dbReference type="SUPFAM" id="SSF53448">
    <property type="entry name" value="Nucleotide-diphospho-sugar transferases"/>
    <property type="match status" value="1"/>
</dbReference>
<protein>
    <submittedName>
        <fullName evidence="5">Glycosyltransferase</fullName>
    </submittedName>
</protein>
<dbReference type="OrthoDB" id="4529776at2"/>
<dbReference type="EMBL" id="VYSA01000003">
    <property type="protein sequence ID" value="KAA9106478.1"/>
    <property type="molecule type" value="Genomic_DNA"/>
</dbReference>
<dbReference type="InterPro" id="IPR029044">
    <property type="entry name" value="Nucleotide-diphossugar_trans"/>
</dbReference>
<keyword evidence="3 5" id="KW-0808">Transferase</keyword>
<dbReference type="Pfam" id="PF00535">
    <property type="entry name" value="Glycos_transf_2"/>
    <property type="match status" value="1"/>
</dbReference>
<evidence type="ECO:0000256" key="2">
    <source>
        <dbReference type="ARBA" id="ARBA00022676"/>
    </source>
</evidence>
<comment type="caution">
    <text evidence="5">The sequence shown here is derived from an EMBL/GenBank/DDBJ whole genome shotgun (WGS) entry which is preliminary data.</text>
</comment>
<evidence type="ECO:0000256" key="1">
    <source>
        <dbReference type="ARBA" id="ARBA00006739"/>
    </source>
</evidence>
<accession>A0A5J5J2E7</accession>